<proteinExistence type="inferred from homology"/>
<evidence type="ECO:0000256" key="1">
    <source>
        <dbReference type="ARBA" id="ARBA00001353"/>
    </source>
</evidence>
<evidence type="ECO:0000256" key="2">
    <source>
        <dbReference type="ARBA" id="ARBA00005013"/>
    </source>
</evidence>
<name>A0A8J8MRE0_9RHOB</name>
<dbReference type="PANTHER" id="PTHR42844:SF1">
    <property type="entry name" value="DIHYDRONEOPTERIN ALDOLASE 1-RELATED"/>
    <property type="match status" value="1"/>
</dbReference>
<accession>A0A8J8MRE0</accession>
<evidence type="ECO:0000256" key="7">
    <source>
        <dbReference type="ARBA" id="ARBA00032903"/>
    </source>
</evidence>
<comment type="catalytic activity">
    <reaction evidence="1">
        <text>7,8-dihydroneopterin = 6-hydroxymethyl-7,8-dihydropterin + glycolaldehyde</text>
        <dbReference type="Rhea" id="RHEA:10540"/>
        <dbReference type="ChEBI" id="CHEBI:17001"/>
        <dbReference type="ChEBI" id="CHEBI:17071"/>
        <dbReference type="ChEBI" id="CHEBI:44841"/>
        <dbReference type="EC" id="4.1.2.25"/>
    </reaction>
</comment>
<dbReference type="AlphaFoldDB" id="A0A8J8MRE0"/>
<sequence>MNDRIFLRDHVVETDIGAFEVERGRPQRLRFAVEVEVTRVAAGDDVDLILSYDRILEAIADELATARVALLETLADGIAARLLAHPQAQAVHLEIEKPDRGPFVLGIRVTRRRGEVEAAAEAATPPRLVWLGAGGTPVAGAVNCVAAPPAPEAADPAARHRLALLALDQAAWLRMGPGRTVSATRTEMDWALRQGLAVIWAPSKMVLDAADPPADTSAEGLALWLARTLRCTEITALETFSAESRIAVVPG</sequence>
<dbReference type="InterPro" id="IPR006156">
    <property type="entry name" value="Dihydroneopterin_aldolase"/>
</dbReference>
<dbReference type="PANTHER" id="PTHR42844">
    <property type="entry name" value="DIHYDRONEOPTERIN ALDOLASE 1-RELATED"/>
    <property type="match status" value="1"/>
</dbReference>
<dbReference type="SUPFAM" id="SSF55620">
    <property type="entry name" value="Tetrahydrobiopterin biosynthesis enzymes-like"/>
    <property type="match status" value="1"/>
</dbReference>
<dbReference type="SMART" id="SM00905">
    <property type="entry name" value="FolB"/>
    <property type="match status" value="1"/>
</dbReference>
<dbReference type="EC" id="4.1.2.25" evidence="4"/>
<comment type="pathway">
    <text evidence="2">Cofactor biosynthesis; tetrahydrofolate biosynthesis; 2-amino-4-hydroxy-6-hydroxymethyl-7,8-dihydropteridine diphosphate from 7,8-dihydroneopterin triphosphate: step 3/4.</text>
</comment>
<dbReference type="KEGG" id="fap:GR316_00595"/>
<organism evidence="9 10">
    <name type="scientific">Falsirhodobacter algicola</name>
    <dbReference type="NCBI Taxonomy" id="2692330"/>
    <lineage>
        <taxon>Bacteria</taxon>
        <taxon>Pseudomonadati</taxon>
        <taxon>Pseudomonadota</taxon>
        <taxon>Alphaproteobacteria</taxon>
        <taxon>Rhodobacterales</taxon>
        <taxon>Paracoccaceae</taxon>
        <taxon>Falsirhodobacter</taxon>
    </lineage>
</organism>
<dbReference type="GO" id="GO:0005737">
    <property type="term" value="C:cytoplasm"/>
    <property type="evidence" value="ECO:0007669"/>
    <property type="project" value="TreeGrafter"/>
</dbReference>
<evidence type="ECO:0000256" key="3">
    <source>
        <dbReference type="ARBA" id="ARBA00005708"/>
    </source>
</evidence>
<dbReference type="InterPro" id="IPR006157">
    <property type="entry name" value="FolB_dom"/>
</dbReference>
<evidence type="ECO:0000259" key="8">
    <source>
        <dbReference type="SMART" id="SM00905"/>
    </source>
</evidence>
<dbReference type="GO" id="GO:0046656">
    <property type="term" value="P:folic acid biosynthetic process"/>
    <property type="evidence" value="ECO:0007669"/>
    <property type="project" value="UniProtKB-KW"/>
</dbReference>
<evidence type="ECO:0000256" key="5">
    <source>
        <dbReference type="ARBA" id="ARBA00022909"/>
    </source>
</evidence>
<keyword evidence="5" id="KW-0289">Folate biosynthesis</keyword>
<comment type="similarity">
    <text evidence="3">Belongs to the DHNA family.</text>
</comment>
<dbReference type="GO" id="GO:0004150">
    <property type="term" value="F:dihydroneopterin aldolase activity"/>
    <property type="evidence" value="ECO:0007669"/>
    <property type="project" value="UniProtKB-EC"/>
</dbReference>
<dbReference type="Gene3D" id="3.30.1130.10">
    <property type="match status" value="1"/>
</dbReference>
<gene>
    <name evidence="9" type="ORF">GR316_00595</name>
</gene>
<feature type="domain" description="Dihydroneopterin aldolase/epimerase" evidence="8">
    <location>
        <begin position="5"/>
        <end position="111"/>
    </location>
</feature>
<protein>
    <recommendedName>
        <fullName evidence="4">dihydroneopterin aldolase</fullName>
        <ecNumber evidence="4">4.1.2.25</ecNumber>
    </recommendedName>
    <alternativeName>
        <fullName evidence="7">7,8-dihydroneopterin aldolase</fullName>
    </alternativeName>
</protein>
<keyword evidence="10" id="KW-1185">Reference proteome</keyword>
<evidence type="ECO:0000256" key="4">
    <source>
        <dbReference type="ARBA" id="ARBA00013043"/>
    </source>
</evidence>
<dbReference type="InterPro" id="IPR043133">
    <property type="entry name" value="GTP-CH-I_C/QueF"/>
</dbReference>
<evidence type="ECO:0000313" key="9">
    <source>
        <dbReference type="EMBL" id="QUS34898.1"/>
    </source>
</evidence>
<dbReference type="RefSeq" id="WP_211784148.1">
    <property type="nucleotide sequence ID" value="NZ_CP047289.1"/>
</dbReference>
<keyword evidence="6" id="KW-0456">Lyase</keyword>
<dbReference type="Pfam" id="PF02152">
    <property type="entry name" value="FolB"/>
    <property type="match status" value="1"/>
</dbReference>
<reference evidence="9" key="1">
    <citation type="submission" date="2020-01" db="EMBL/GenBank/DDBJ databases">
        <authorList>
            <person name="Yang Y."/>
            <person name="Kwon Y.M."/>
        </authorList>
    </citation>
    <scope>NUCLEOTIDE SEQUENCE</scope>
    <source>
        <strain evidence="9">PG104</strain>
    </source>
</reference>
<dbReference type="EMBL" id="CP047289">
    <property type="protein sequence ID" value="QUS34898.1"/>
    <property type="molecule type" value="Genomic_DNA"/>
</dbReference>
<evidence type="ECO:0000313" key="10">
    <source>
        <dbReference type="Proteomes" id="UP000679284"/>
    </source>
</evidence>
<evidence type="ECO:0000256" key="6">
    <source>
        <dbReference type="ARBA" id="ARBA00023239"/>
    </source>
</evidence>
<dbReference type="Proteomes" id="UP000679284">
    <property type="component" value="Chromosome"/>
</dbReference>